<proteinExistence type="predicted"/>
<organism evidence="6">
    <name type="scientific">freshwater metagenome</name>
    <dbReference type="NCBI Taxonomy" id="449393"/>
    <lineage>
        <taxon>unclassified sequences</taxon>
        <taxon>metagenomes</taxon>
        <taxon>ecological metagenomes</taxon>
    </lineage>
</organism>
<accession>A0A6J6WZC2</accession>
<keyword evidence="5" id="KW-0119">Carbohydrate metabolism</keyword>
<dbReference type="GO" id="GO:0046872">
    <property type="term" value="F:metal ion binding"/>
    <property type="evidence" value="ECO:0007669"/>
    <property type="project" value="UniProtKB-KW"/>
</dbReference>
<sequence length="278" mass="30712">MSTLAERLGHSSTDRLVIISCDDLGSCHAANDGVYLALRTGIASCASLMVPAPWARDAALRYLPTDDIGVHITLNCEHPTYRWGPITHAPSLLSGEAGFPRTVDDLWEHADPAEVLRECRAQIERALAWGIDVTHLAPHLTAITLRPEFFDVYLELAVEFRLPIRLPSTITKDQAGFPFRDLAAEEGVVFPDHFNHDWRSGSRERFIEALSNLQPGVTEIHVQPVVDTPEVRAISDTAQGWIDDLALVTTDESIRELLSATGATVIGYRQLRDAMRAS</sequence>
<dbReference type="CDD" id="cd10802">
    <property type="entry name" value="YdjC_TTHB029_like"/>
    <property type="match status" value="1"/>
</dbReference>
<evidence type="ECO:0000256" key="4">
    <source>
        <dbReference type="ARBA" id="ARBA00022842"/>
    </source>
</evidence>
<dbReference type="InterPro" id="IPR006879">
    <property type="entry name" value="YdjC-like"/>
</dbReference>
<dbReference type="EMBL" id="CAFAAI010000018">
    <property type="protein sequence ID" value="CAB4788308.1"/>
    <property type="molecule type" value="Genomic_DNA"/>
</dbReference>
<dbReference type="Pfam" id="PF04794">
    <property type="entry name" value="YdjC"/>
    <property type="match status" value="1"/>
</dbReference>
<evidence type="ECO:0000256" key="2">
    <source>
        <dbReference type="ARBA" id="ARBA00022723"/>
    </source>
</evidence>
<gene>
    <name evidence="6" type="ORF">UFOPK2992_00213</name>
</gene>
<dbReference type="SUPFAM" id="SSF88713">
    <property type="entry name" value="Glycoside hydrolase/deacetylase"/>
    <property type="match status" value="1"/>
</dbReference>
<dbReference type="AlphaFoldDB" id="A0A6J6WZC2"/>
<dbReference type="GO" id="GO:0016787">
    <property type="term" value="F:hydrolase activity"/>
    <property type="evidence" value="ECO:0007669"/>
    <property type="project" value="UniProtKB-KW"/>
</dbReference>
<protein>
    <submittedName>
        <fullName evidence="6">Unannotated protein</fullName>
    </submittedName>
</protein>
<dbReference type="Gene3D" id="3.20.20.370">
    <property type="entry name" value="Glycoside hydrolase/deacetylase"/>
    <property type="match status" value="1"/>
</dbReference>
<dbReference type="GO" id="GO:0005975">
    <property type="term" value="P:carbohydrate metabolic process"/>
    <property type="evidence" value="ECO:0007669"/>
    <property type="project" value="InterPro"/>
</dbReference>
<name>A0A6J6WZC2_9ZZZZ</name>
<evidence type="ECO:0000256" key="1">
    <source>
        <dbReference type="ARBA" id="ARBA00001946"/>
    </source>
</evidence>
<reference evidence="6" key="1">
    <citation type="submission" date="2020-05" db="EMBL/GenBank/DDBJ databases">
        <authorList>
            <person name="Chiriac C."/>
            <person name="Salcher M."/>
            <person name="Ghai R."/>
            <person name="Kavagutti S V."/>
        </authorList>
    </citation>
    <scope>NUCLEOTIDE SEQUENCE</scope>
</reference>
<keyword evidence="2" id="KW-0479">Metal-binding</keyword>
<comment type="cofactor">
    <cofactor evidence="1">
        <name>Mg(2+)</name>
        <dbReference type="ChEBI" id="CHEBI:18420"/>
    </cofactor>
</comment>
<dbReference type="InterPro" id="IPR011330">
    <property type="entry name" value="Glyco_hydro/deAcase_b/a-brl"/>
</dbReference>
<evidence type="ECO:0000313" key="6">
    <source>
        <dbReference type="EMBL" id="CAB4788308.1"/>
    </source>
</evidence>
<evidence type="ECO:0000256" key="3">
    <source>
        <dbReference type="ARBA" id="ARBA00022801"/>
    </source>
</evidence>
<evidence type="ECO:0000256" key="5">
    <source>
        <dbReference type="ARBA" id="ARBA00023277"/>
    </source>
</evidence>
<keyword evidence="4" id="KW-0460">Magnesium</keyword>
<keyword evidence="3" id="KW-0378">Hydrolase</keyword>